<dbReference type="PRINTS" id="PR00625">
    <property type="entry name" value="JDOMAIN"/>
</dbReference>
<dbReference type="PANTHER" id="PTHR47374">
    <property type="entry name" value="ENDOSOME ANTIGEN-LIKE PROTEIN, PUTATIVE (DUF3444)-RELATED"/>
    <property type="match status" value="1"/>
</dbReference>
<dbReference type="PANTHER" id="PTHR47374:SF5">
    <property type="entry name" value="J DOMAIN-CONTAINING PROTEIN"/>
    <property type="match status" value="1"/>
</dbReference>
<feature type="domain" description="J" evidence="1">
    <location>
        <begin position="20"/>
        <end position="76"/>
    </location>
</feature>
<sequence length="76" mass="8575">MLTVCEVYCAAEEKMNRHLDQYGILQVEITVDNTVITKQYDKIAFSLHPDKNSLPGAEGALKLVSEAYKILCDRTK</sequence>
<dbReference type="EMBL" id="GBRH01223183">
    <property type="protein sequence ID" value="JAD74712.1"/>
    <property type="molecule type" value="Transcribed_RNA"/>
</dbReference>
<evidence type="ECO:0000259" key="1">
    <source>
        <dbReference type="PROSITE" id="PS50076"/>
    </source>
</evidence>
<dbReference type="SMART" id="SM00271">
    <property type="entry name" value="DnaJ"/>
    <property type="match status" value="1"/>
</dbReference>
<reference evidence="2" key="2">
    <citation type="journal article" date="2015" name="Data Brief">
        <title>Shoot transcriptome of the giant reed, Arundo donax.</title>
        <authorList>
            <person name="Barrero R.A."/>
            <person name="Guerrero F.D."/>
            <person name="Moolhuijzen P."/>
            <person name="Goolsby J.A."/>
            <person name="Tidwell J."/>
            <person name="Bellgard S.E."/>
            <person name="Bellgard M.I."/>
        </authorList>
    </citation>
    <scope>NUCLEOTIDE SEQUENCE</scope>
    <source>
        <tissue evidence="2">Shoot tissue taken approximately 20 cm above the soil surface</tissue>
    </source>
</reference>
<dbReference type="AlphaFoldDB" id="A0A0A9CT84"/>
<protein>
    <recommendedName>
        <fullName evidence="1">J domain-containing protein</fullName>
    </recommendedName>
</protein>
<dbReference type="InterPro" id="IPR001623">
    <property type="entry name" value="DnaJ_domain"/>
</dbReference>
<dbReference type="InterPro" id="IPR036869">
    <property type="entry name" value="J_dom_sf"/>
</dbReference>
<dbReference type="PROSITE" id="PS50076">
    <property type="entry name" value="DNAJ_2"/>
    <property type="match status" value="1"/>
</dbReference>
<organism evidence="2">
    <name type="scientific">Arundo donax</name>
    <name type="common">Giant reed</name>
    <name type="synonym">Donax arundinaceus</name>
    <dbReference type="NCBI Taxonomy" id="35708"/>
    <lineage>
        <taxon>Eukaryota</taxon>
        <taxon>Viridiplantae</taxon>
        <taxon>Streptophyta</taxon>
        <taxon>Embryophyta</taxon>
        <taxon>Tracheophyta</taxon>
        <taxon>Spermatophyta</taxon>
        <taxon>Magnoliopsida</taxon>
        <taxon>Liliopsida</taxon>
        <taxon>Poales</taxon>
        <taxon>Poaceae</taxon>
        <taxon>PACMAD clade</taxon>
        <taxon>Arundinoideae</taxon>
        <taxon>Arundineae</taxon>
        <taxon>Arundo</taxon>
    </lineage>
</organism>
<evidence type="ECO:0000313" key="2">
    <source>
        <dbReference type="EMBL" id="JAD74712.1"/>
    </source>
</evidence>
<accession>A0A0A9CT84</accession>
<dbReference type="GO" id="GO:0005783">
    <property type="term" value="C:endoplasmic reticulum"/>
    <property type="evidence" value="ECO:0007669"/>
    <property type="project" value="UniProtKB-ARBA"/>
</dbReference>
<dbReference type="CDD" id="cd06257">
    <property type="entry name" value="DnaJ"/>
    <property type="match status" value="1"/>
</dbReference>
<dbReference type="SUPFAM" id="SSF46565">
    <property type="entry name" value="Chaperone J-domain"/>
    <property type="match status" value="1"/>
</dbReference>
<name>A0A0A9CT84_ARUDO</name>
<reference evidence="2" key="1">
    <citation type="submission" date="2014-09" db="EMBL/GenBank/DDBJ databases">
        <authorList>
            <person name="Magalhaes I.L.F."/>
            <person name="Oliveira U."/>
            <person name="Santos F.R."/>
            <person name="Vidigal T.H.D.A."/>
            <person name="Brescovit A.D."/>
            <person name="Santos A.J."/>
        </authorList>
    </citation>
    <scope>NUCLEOTIDE SEQUENCE</scope>
    <source>
        <tissue evidence="2">Shoot tissue taken approximately 20 cm above the soil surface</tissue>
    </source>
</reference>
<dbReference type="Pfam" id="PF00226">
    <property type="entry name" value="DnaJ"/>
    <property type="match status" value="1"/>
</dbReference>
<proteinExistence type="predicted"/>
<dbReference type="Gene3D" id="1.10.287.110">
    <property type="entry name" value="DnaJ domain"/>
    <property type="match status" value="1"/>
</dbReference>